<accession>A0A814MH13</accession>
<sequence length="175" mass="20737">MSAISTLVGSKHVFTTPYHPQTNGQTQRFNATFATQLAKYCNEEKSNWDVYLPSIVYAYNHGQHRSTGFTPYQLAFGRQPRNPFDRTRTDFKFSRPNDYWIQVQQFKTHANKMARFNIQHHQTLTKQRYVQNRSSPSYNIGDLVWLKVLVERTKLDERYRGQYQILIRLLHSITC</sequence>
<evidence type="ECO:0000313" key="2">
    <source>
        <dbReference type="EMBL" id="CAF1079088.1"/>
    </source>
</evidence>
<dbReference type="OrthoDB" id="10069874at2759"/>
<reference evidence="2" key="1">
    <citation type="submission" date="2021-02" db="EMBL/GenBank/DDBJ databases">
        <authorList>
            <person name="Nowell W R."/>
        </authorList>
    </citation>
    <scope>NUCLEOTIDE SEQUENCE</scope>
</reference>
<dbReference type="PANTHER" id="PTHR37984:SF5">
    <property type="entry name" value="PROTEIN NYNRIN-LIKE"/>
    <property type="match status" value="1"/>
</dbReference>
<dbReference type="InterPro" id="IPR012337">
    <property type="entry name" value="RNaseH-like_sf"/>
</dbReference>
<evidence type="ECO:0000313" key="4">
    <source>
        <dbReference type="Proteomes" id="UP000663829"/>
    </source>
</evidence>
<dbReference type="AlphaFoldDB" id="A0A814MH13"/>
<dbReference type="PANTHER" id="PTHR37984">
    <property type="entry name" value="PROTEIN CBG26694"/>
    <property type="match status" value="1"/>
</dbReference>
<dbReference type="InterPro" id="IPR050951">
    <property type="entry name" value="Retrovirus_Pol_polyprotein"/>
</dbReference>
<dbReference type="Proteomes" id="UP000681722">
    <property type="component" value="Unassembled WGS sequence"/>
</dbReference>
<dbReference type="InterPro" id="IPR001584">
    <property type="entry name" value="Integrase_cat-core"/>
</dbReference>
<dbReference type="InterPro" id="IPR036397">
    <property type="entry name" value="RNaseH_sf"/>
</dbReference>
<keyword evidence="4" id="KW-1185">Reference proteome</keyword>
<dbReference type="GO" id="GO:0015074">
    <property type="term" value="P:DNA integration"/>
    <property type="evidence" value="ECO:0007669"/>
    <property type="project" value="InterPro"/>
</dbReference>
<organism evidence="2 4">
    <name type="scientific">Didymodactylos carnosus</name>
    <dbReference type="NCBI Taxonomy" id="1234261"/>
    <lineage>
        <taxon>Eukaryota</taxon>
        <taxon>Metazoa</taxon>
        <taxon>Spiralia</taxon>
        <taxon>Gnathifera</taxon>
        <taxon>Rotifera</taxon>
        <taxon>Eurotatoria</taxon>
        <taxon>Bdelloidea</taxon>
        <taxon>Philodinida</taxon>
        <taxon>Philodinidae</taxon>
        <taxon>Didymodactylos</taxon>
    </lineage>
</organism>
<evidence type="ECO:0000313" key="3">
    <source>
        <dbReference type="EMBL" id="CAF3845175.1"/>
    </source>
</evidence>
<feature type="domain" description="Integrase catalytic" evidence="1">
    <location>
        <begin position="1"/>
        <end position="79"/>
    </location>
</feature>
<dbReference type="EMBL" id="CAJNOQ010004923">
    <property type="protein sequence ID" value="CAF1079088.1"/>
    <property type="molecule type" value="Genomic_DNA"/>
</dbReference>
<dbReference type="Proteomes" id="UP000663829">
    <property type="component" value="Unassembled WGS sequence"/>
</dbReference>
<dbReference type="PROSITE" id="PS50994">
    <property type="entry name" value="INTEGRASE"/>
    <property type="match status" value="1"/>
</dbReference>
<dbReference type="Gene3D" id="3.30.420.10">
    <property type="entry name" value="Ribonuclease H-like superfamily/Ribonuclease H"/>
    <property type="match status" value="1"/>
</dbReference>
<evidence type="ECO:0000259" key="1">
    <source>
        <dbReference type="PROSITE" id="PS50994"/>
    </source>
</evidence>
<dbReference type="SUPFAM" id="SSF53098">
    <property type="entry name" value="Ribonuclease H-like"/>
    <property type="match status" value="1"/>
</dbReference>
<name>A0A814MH13_9BILA</name>
<dbReference type="EMBL" id="CAJOBC010004922">
    <property type="protein sequence ID" value="CAF3845175.1"/>
    <property type="molecule type" value="Genomic_DNA"/>
</dbReference>
<comment type="caution">
    <text evidence="2">The sequence shown here is derived from an EMBL/GenBank/DDBJ whole genome shotgun (WGS) entry which is preliminary data.</text>
</comment>
<protein>
    <recommendedName>
        <fullName evidence="1">Integrase catalytic domain-containing protein</fullName>
    </recommendedName>
</protein>
<dbReference type="GO" id="GO:0003676">
    <property type="term" value="F:nucleic acid binding"/>
    <property type="evidence" value="ECO:0007669"/>
    <property type="project" value="InterPro"/>
</dbReference>
<gene>
    <name evidence="2" type="ORF">GPM918_LOCUS17675</name>
    <name evidence="3" type="ORF">SRO942_LOCUS17670</name>
</gene>
<proteinExistence type="predicted"/>